<feature type="domain" description="Bacterial sugar transferase" evidence="3">
    <location>
        <begin position="1"/>
        <end position="175"/>
    </location>
</feature>
<name>A0A1M5B8M3_9BACT</name>
<evidence type="ECO:0000259" key="3">
    <source>
        <dbReference type="Pfam" id="PF02397"/>
    </source>
</evidence>
<organism evidence="4 5">
    <name type="scientific">Cnuella takakiae</name>
    <dbReference type="NCBI Taxonomy" id="1302690"/>
    <lineage>
        <taxon>Bacteria</taxon>
        <taxon>Pseudomonadati</taxon>
        <taxon>Bacteroidota</taxon>
        <taxon>Chitinophagia</taxon>
        <taxon>Chitinophagales</taxon>
        <taxon>Chitinophagaceae</taxon>
        <taxon>Cnuella</taxon>
    </lineage>
</organism>
<keyword evidence="2" id="KW-0812">Transmembrane</keyword>
<dbReference type="PANTHER" id="PTHR30576:SF10">
    <property type="entry name" value="SLL5057 PROTEIN"/>
    <property type="match status" value="1"/>
</dbReference>
<dbReference type="STRING" id="1302690.BUE76_16935"/>
<evidence type="ECO:0000313" key="5">
    <source>
        <dbReference type="Proteomes" id="UP000184368"/>
    </source>
</evidence>
<comment type="similarity">
    <text evidence="1">Belongs to the bacterial sugar transferase family.</text>
</comment>
<dbReference type="Pfam" id="PF02397">
    <property type="entry name" value="Bac_transf"/>
    <property type="match status" value="1"/>
</dbReference>
<keyword evidence="2" id="KW-1133">Transmembrane helix</keyword>
<dbReference type="EMBL" id="FQUO01000007">
    <property type="protein sequence ID" value="SHF38788.1"/>
    <property type="molecule type" value="Genomic_DNA"/>
</dbReference>
<dbReference type="GO" id="GO:0016780">
    <property type="term" value="F:phosphotransferase activity, for other substituted phosphate groups"/>
    <property type="evidence" value="ECO:0007669"/>
    <property type="project" value="TreeGrafter"/>
</dbReference>
<protein>
    <submittedName>
        <fullName evidence="4">O-antigen biosynthesis protein WbqP</fullName>
    </submittedName>
</protein>
<keyword evidence="5" id="KW-1185">Reference proteome</keyword>
<proteinExistence type="inferred from homology"/>
<reference evidence="4 5" key="1">
    <citation type="submission" date="2016-11" db="EMBL/GenBank/DDBJ databases">
        <authorList>
            <person name="Jaros S."/>
            <person name="Januszkiewicz K."/>
            <person name="Wedrychowicz H."/>
        </authorList>
    </citation>
    <scope>NUCLEOTIDE SEQUENCE [LARGE SCALE GENOMIC DNA]</scope>
    <source>
        <strain evidence="4 5">DSM 26897</strain>
    </source>
</reference>
<evidence type="ECO:0000256" key="2">
    <source>
        <dbReference type="SAM" id="Phobius"/>
    </source>
</evidence>
<keyword evidence="2" id="KW-0472">Membrane</keyword>
<evidence type="ECO:0000256" key="1">
    <source>
        <dbReference type="ARBA" id="ARBA00006464"/>
    </source>
</evidence>
<gene>
    <name evidence="4" type="ORF">SAMN05444008_107194</name>
</gene>
<dbReference type="AlphaFoldDB" id="A0A1M5B8M3"/>
<accession>A0A1M5B8M3</accession>
<dbReference type="RefSeq" id="WP_073043168.1">
    <property type="nucleotide sequence ID" value="NZ_FQUO01000007.1"/>
</dbReference>
<dbReference type="PANTHER" id="PTHR30576">
    <property type="entry name" value="COLANIC BIOSYNTHESIS UDP-GLUCOSE LIPID CARRIER TRANSFERASE"/>
    <property type="match status" value="1"/>
</dbReference>
<dbReference type="InterPro" id="IPR003362">
    <property type="entry name" value="Bact_transf"/>
</dbReference>
<dbReference type="Proteomes" id="UP000184368">
    <property type="component" value="Unassembled WGS sequence"/>
</dbReference>
<evidence type="ECO:0000313" key="4">
    <source>
        <dbReference type="EMBL" id="SHF38788.1"/>
    </source>
</evidence>
<dbReference type="OrthoDB" id="9808602at2"/>
<feature type="transmembrane region" description="Helical" evidence="2">
    <location>
        <begin position="6"/>
        <end position="27"/>
    </location>
</feature>
<sequence>MFNRFFAFLLLLLLIPVFLVVCFLIWYEDGLPVFFKQRRVGLNYSFFYIYKFRSMRKDTPNVATHLLGNSGKYLLRVGKFIRKTSLDELPNLINIIKGDMVFVGPRPALYNQDDLMKMRVDAGVHTLKPGITGWAQVNGRDELSLEEKVRYEKEYLQRRSFLFDVQILMQTFFNVAGRKGVAH</sequence>